<keyword evidence="2" id="KW-1185">Reference proteome</keyword>
<dbReference type="Proteomes" id="UP000604825">
    <property type="component" value="Unassembled WGS sequence"/>
</dbReference>
<evidence type="ECO:0000313" key="2">
    <source>
        <dbReference type="Proteomes" id="UP000604825"/>
    </source>
</evidence>
<dbReference type="AlphaFoldDB" id="A0A811SNJ8"/>
<comment type="caution">
    <text evidence="1">The sequence shown here is derived from an EMBL/GenBank/DDBJ whole genome shotgun (WGS) entry which is preliminary data.</text>
</comment>
<evidence type="ECO:0000313" key="1">
    <source>
        <dbReference type="EMBL" id="CAD6342110.1"/>
    </source>
</evidence>
<gene>
    <name evidence="1" type="ORF">NCGR_LOCUS66207</name>
</gene>
<proteinExistence type="predicted"/>
<sequence length="129" mass="14772">MGGYLLLKDLIKQVVSLPINGEKGKIKEQSGVSRVGELTRVILDLYYRKVFDTVLEASSPGIRYSRWYNEVFIAIDMNDHDHDDDDDIEEIMGEIIMDLESILHRNQLEGRVDAILKGKSNYLDCARKV</sequence>
<protein>
    <submittedName>
        <fullName evidence="1">Uncharacterized protein</fullName>
    </submittedName>
</protein>
<reference evidence="1" key="1">
    <citation type="submission" date="2020-10" db="EMBL/GenBank/DDBJ databases">
        <authorList>
            <person name="Han B."/>
            <person name="Lu T."/>
            <person name="Zhao Q."/>
            <person name="Huang X."/>
            <person name="Zhao Y."/>
        </authorList>
    </citation>
    <scope>NUCLEOTIDE SEQUENCE</scope>
</reference>
<organism evidence="1 2">
    <name type="scientific">Miscanthus lutarioriparius</name>
    <dbReference type="NCBI Taxonomy" id="422564"/>
    <lineage>
        <taxon>Eukaryota</taxon>
        <taxon>Viridiplantae</taxon>
        <taxon>Streptophyta</taxon>
        <taxon>Embryophyta</taxon>
        <taxon>Tracheophyta</taxon>
        <taxon>Spermatophyta</taxon>
        <taxon>Magnoliopsida</taxon>
        <taxon>Liliopsida</taxon>
        <taxon>Poales</taxon>
        <taxon>Poaceae</taxon>
        <taxon>PACMAD clade</taxon>
        <taxon>Panicoideae</taxon>
        <taxon>Andropogonodae</taxon>
        <taxon>Andropogoneae</taxon>
        <taxon>Saccharinae</taxon>
        <taxon>Miscanthus</taxon>
    </lineage>
</organism>
<dbReference type="OrthoDB" id="719247at2759"/>
<accession>A0A811SNJ8</accession>
<name>A0A811SNJ8_9POAL</name>
<dbReference type="EMBL" id="CAJGYO010000392">
    <property type="protein sequence ID" value="CAD6342110.1"/>
    <property type="molecule type" value="Genomic_DNA"/>
</dbReference>